<keyword evidence="4" id="KW-1185">Reference proteome</keyword>
<evidence type="ECO:0000256" key="1">
    <source>
        <dbReference type="SAM" id="MobiDB-lite"/>
    </source>
</evidence>
<organism evidence="3 4">
    <name type="scientific">Coprinopsis marcescibilis</name>
    <name type="common">Agaric fungus</name>
    <name type="synonym">Psathyrella marcescibilis</name>
    <dbReference type="NCBI Taxonomy" id="230819"/>
    <lineage>
        <taxon>Eukaryota</taxon>
        <taxon>Fungi</taxon>
        <taxon>Dikarya</taxon>
        <taxon>Basidiomycota</taxon>
        <taxon>Agaricomycotina</taxon>
        <taxon>Agaricomycetes</taxon>
        <taxon>Agaricomycetidae</taxon>
        <taxon>Agaricales</taxon>
        <taxon>Agaricineae</taxon>
        <taxon>Psathyrellaceae</taxon>
        <taxon>Coprinopsis</taxon>
    </lineage>
</organism>
<gene>
    <name evidence="3" type="ORF">FA15DRAFT_688909</name>
</gene>
<dbReference type="Proteomes" id="UP000307440">
    <property type="component" value="Unassembled WGS sequence"/>
</dbReference>
<proteinExistence type="predicted"/>
<dbReference type="CDD" id="cd12087">
    <property type="entry name" value="TM_EGFR-like"/>
    <property type="match status" value="1"/>
</dbReference>
<feature type="region of interest" description="Disordered" evidence="1">
    <location>
        <begin position="219"/>
        <end position="323"/>
    </location>
</feature>
<dbReference type="EMBL" id="ML210281">
    <property type="protein sequence ID" value="TFK21020.1"/>
    <property type="molecule type" value="Genomic_DNA"/>
</dbReference>
<feature type="compositionally biased region" description="Polar residues" evidence="1">
    <location>
        <begin position="286"/>
        <end position="307"/>
    </location>
</feature>
<evidence type="ECO:0000313" key="4">
    <source>
        <dbReference type="Proteomes" id="UP000307440"/>
    </source>
</evidence>
<keyword evidence="2" id="KW-0812">Transmembrane</keyword>
<name>A0A5C3KL74_COPMA</name>
<accession>A0A5C3KL74</accession>
<evidence type="ECO:0000313" key="3">
    <source>
        <dbReference type="EMBL" id="TFK21020.1"/>
    </source>
</evidence>
<feature type="compositionally biased region" description="Polar residues" evidence="1">
    <location>
        <begin position="248"/>
        <end position="272"/>
    </location>
</feature>
<feature type="transmembrane region" description="Helical" evidence="2">
    <location>
        <begin position="188"/>
        <end position="210"/>
    </location>
</feature>
<dbReference type="OrthoDB" id="3067294at2759"/>
<dbReference type="STRING" id="230819.A0A5C3KL74"/>
<keyword evidence="2" id="KW-1133">Transmembrane helix</keyword>
<evidence type="ECO:0000256" key="2">
    <source>
        <dbReference type="SAM" id="Phobius"/>
    </source>
</evidence>
<reference evidence="3 4" key="1">
    <citation type="journal article" date="2019" name="Nat. Ecol. Evol.">
        <title>Megaphylogeny resolves global patterns of mushroom evolution.</title>
        <authorList>
            <person name="Varga T."/>
            <person name="Krizsan K."/>
            <person name="Foldi C."/>
            <person name="Dima B."/>
            <person name="Sanchez-Garcia M."/>
            <person name="Sanchez-Ramirez S."/>
            <person name="Szollosi G.J."/>
            <person name="Szarkandi J.G."/>
            <person name="Papp V."/>
            <person name="Albert L."/>
            <person name="Andreopoulos W."/>
            <person name="Angelini C."/>
            <person name="Antonin V."/>
            <person name="Barry K.W."/>
            <person name="Bougher N.L."/>
            <person name="Buchanan P."/>
            <person name="Buyck B."/>
            <person name="Bense V."/>
            <person name="Catcheside P."/>
            <person name="Chovatia M."/>
            <person name="Cooper J."/>
            <person name="Damon W."/>
            <person name="Desjardin D."/>
            <person name="Finy P."/>
            <person name="Geml J."/>
            <person name="Haridas S."/>
            <person name="Hughes K."/>
            <person name="Justo A."/>
            <person name="Karasinski D."/>
            <person name="Kautmanova I."/>
            <person name="Kiss B."/>
            <person name="Kocsube S."/>
            <person name="Kotiranta H."/>
            <person name="LaButti K.M."/>
            <person name="Lechner B.E."/>
            <person name="Liimatainen K."/>
            <person name="Lipzen A."/>
            <person name="Lukacs Z."/>
            <person name="Mihaltcheva S."/>
            <person name="Morgado L.N."/>
            <person name="Niskanen T."/>
            <person name="Noordeloos M.E."/>
            <person name="Ohm R.A."/>
            <person name="Ortiz-Santana B."/>
            <person name="Ovrebo C."/>
            <person name="Racz N."/>
            <person name="Riley R."/>
            <person name="Savchenko A."/>
            <person name="Shiryaev A."/>
            <person name="Soop K."/>
            <person name="Spirin V."/>
            <person name="Szebenyi C."/>
            <person name="Tomsovsky M."/>
            <person name="Tulloss R.E."/>
            <person name="Uehling J."/>
            <person name="Grigoriev I.V."/>
            <person name="Vagvolgyi C."/>
            <person name="Papp T."/>
            <person name="Martin F.M."/>
            <person name="Miettinen O."/>
            <person name="Hibbett D.S."/>
            <person name="Nagy L.G."/>
        </authorList>
    </citation>
    <scope>NUCLEOTIDE SEQUENCE [LARGE SCALE GENOMIC DNA]</scope>
    <source>
        <strain evidence="3 4">CBS 121175</strain>
    </source>
</reference>
<sequence>MGVLIFDDADPAITYSTGDWDRAGSDREFNSTTTWTTEEGATATIQFIGTRISVHGTIGAGRATTGARSAYVVDDDTPVIFEATPDTTVQYNQLFFQSPELEEGQHTLTITNVGDEDRDQFFIDLLIVAPLETPMVTTVTSTLTRSAAPVAASTVTVTSLVAQTSPVSAGGAQEGNGAVRSETGNPAAIAGGVIGGILALLLIVAGIFFYKKRTSKKKNTDDSYWVSPSSHVQPALTPFPPPTPASPQMAQSTYGGYSTRQGYPNQAPSQYPSSPPVPLDSELAYYTQNDYQQPSQYRNGNYPSPNMGQPAGRIRVNLNDPSY</sequence>
<dbReference type="Gene3D" id="2.60.120.260">
    <property type="entry name" value="Galactose-binding domain-like"/>
    <property type="match status" value="1"/>
</dbReference>
<dbReference type="AlphaFoldDB" id="A0A5C3KL74"/>
<protein>
    <recommendedName>
        <fullName evidence="5">Mid2 domain-containing protein</fullName>
    </recommendedName>
</protein>
<evidence type="ECO:0008006" key="5">
    <source>
        <dbReference type="Google" id="ProtNLM"/>
    </source>
</evidence>
<keyword evidence="2" id="KW-0472">Membrane</keyword>